<dbReference type="EMBL" id="CP119078">
    <property type="protein sequence ID" value="WED44509.1"/>
    <property type="molecule type" value="Genomic_DNA"/>
</dbReference>
<evidence type="ECO:0000259" key="3">
    <source>
        <dbReference type="PROSITE" id="PS50977"/>
    </source>
</evidence>
<dbReference type="InterPro" id="IPR001647">
    <property type="entry name" value="HTH_TetR"/>
</dbReference>
<dbReference type="Proteomes" id="UP001222087">
    <property type="component" value="Chromosome"/>
</dbReference>
<name>A0ABY8AUZ7_9GAMM</name>
<dbReference type="Pfam" id="PF08511">
    <property type="entry name" value="COQ9"/>
    <property type="match status" value="1"/>
</dbReference>
<dbReference type="InterPro" id="IPR013718">
    <property type="entry name" value="COQ9_C"/>
</dbReference>
<evidence type="ECO:0000256" key="1">
    <source>
        <dbReference type="ARBA" id="ARBA00023125"/>
    </source>
</evidence>
<evidence type="ECO:0000313" key="5">
    <source>
        <dbReference type="Proteomes" id="UP001222087"/>
    </source>
</evidence>
<proteinExistence type="predicted"/>
<dbReference type="PROSITE" id="PS50977">
    <property type="entry name" value="HTH_TETR_2"/>
    <property type="match status" value="1"/>
</dbReference>
<sequence>MKTSHLTAEKIMDTALYLAERSSWEDLRLFDIAQFLNVKLTDIYPHFREKNALIPAFFERADKAMLEVAAKPEILNLSSEDRLAQVLISWFSSIQNHHQVAKEMIWGQLEPGHLHVQLRALLRVSRTVQWWREAAQRSTVNFQRAIEETGLTAIYIATLMHWLYDNSEKAVETNRFLERQLKRAHWFAVFCKKLCKCNKVAS</sequence>
<gene>
    <name evidence="4" type="ORF">PXX05_06910</name>
</gene>
<organism evidence="4 5">
    <name type="scientific">Legionella cardiaca</name>
    <dbReference type="NCBI Taxonomy" id="1071983"/>
    <lineage>
        <taxon>Bacteria</taxon>
        <taxon>Pseudomonadati</taxon>
        <taxon>Pseudomonadota</taxon>
        <taxon>Gammaproteobacteria</taxon>
        <taxon>Legionellales</taxon>
        <taxon>Legionellaceae</taxon>
        <taxon>Legionella</taxon>
    </lineage>
</organism>
<feature type="domain" description="HTH tetR-type" evidence="3">
    <location>
        <begin position="5"/>
        <end position="65"/>
    </location>
</feature>
<reference evidence="4 5" key="1">
    <citation type="submission" date="2023-02" db="EMBL/GenBank/DDBJ databases">
        <title>Genome Sequence of L. cardiaca H63T.</title>
        <authorList>
            <person name="Lopez A.E."/>
            <person name="Cianciotto N.P."/>
        </authorList>
    </citation>
    <scope>NUCLEOTIDE SEQUENCE [LARGE SCALE GENOMIC DNA]</scope>
    <source>
        <strain evidence="4 5">H63</strain>
    </source>
</reference>
<dbReference type="InterPro" id="IPR009057">
    <property type="entry name" value="Homeodomain-like_sf"/>
</dbReference>
<accession>A0ABY8AUZ7</accession>
<keyword evidence="5" id="KW-1185">Reference proteome</keyword>
<evidence type="ECO:0000313" key="4">
    <source>
        <dbReference type="EMBL" id="WED44509.1"/>
    </source>
</evidence>
<protein>
    <submittedName>
        <fullName evidence="4">TetR/AcrR family transcriptional regulator</fullName>
    </submittedName>
</protein>
<dbReference type="Gene3D" id="1.10.357.10">
    <property type="entry name" value="Tetracycline Repressor, domain 2"/>
    <property type="match status" value="1"/>
</dbReference>
<evidence type="ECO:0000256" key="2">
    <source>
        <dbReference type="PROSITE-ProRule" id="PRU00335"/>
    </source>
</evidence>
<dbReference type="SUPFAM" id="SSF46689">
    <property type="entry name" value="Homeodomain-like"/>
    <property type="match status" value="1"/>
</dbReference>
<keyword evidence="1 2" id="KW-0238">DNA-binding</keyword>
<dbReference type="RefSeq" id="WP_275090329.1">
    <property type="nucleotide sequence ID" value="NZ_CP119078.1"/>
</dbReference>
<feature type="DNA-binding region" description="H-T-H motif" evidence="2">
    <location>
        <begin position="28"/>
        <end position="47"/>
    </location>
</feature>